<organism evidence="1 2">
    <name type="scientific">Brevundimonas albigilva</name>
    <dbReference type="NCBI Taxonomy" id="1312364"/>
    <lineage>
        <taxon>Bacteria</taxon>
        <taxon>Pseudomonadati</taxon>
        <taxon>Pseudomonadota</taxon>
        <taxon>Alphaproteobacteria</taxon>
        <taxon>Caulobacterales</taxon>
        <taxon>Caulobacteraceae</taxon>
        <taxon>Brevundimonas</taxon>
    </lineage>
</organism>
<protein>
    <submittedName>
        <fullName evidence="1">Uncharacterized protein</fullName>
    </submittedName>
</protein>
<reference evidence="1" key="1">
    <citation type="submission" date="2022-05" db="EMBL/GenBank/DDBJ databases">
        <title>Brevundimonas albigilva TT17 genome sequence.</title>
        <authorList>
            <person name="Lee K."/>
            <person name="Son H."/>
        </authorList>
    </citation>
    <scope>NUCLEOTIDE SEQUENCE</scope>
    <source>
        <strain evidence="1">TT17</strain>
    </source>
</reference>
<evidence type="ECO:0000313" key="1">
    <source>
        <dbReference type="EMBL" id="URI14697.1"/>
    </source>
</evidence>
<dbReference type="Proteomes" id="UP001055429">
    <property type="component" value="Chromosome"/>
</dbReference>
<sequence>MLPEPRIDAQRAALERALVEAARARLAAGPWPSPDAAALALRPLLTGSGTTDAVLKAMAGRIDAATGRPLVVCGGLAQALAADRYGLTARPLAVTEAALKAVEDGGRALIDLTHDRPWWGRLLARPDLRIVAALPDDRQGRPRALMVSGQTPGPTGDDRSFWVTDSGWSDGRIVQALSDVGLAAEPLAASGGLKLFTLAGYVQAEDGRLDGAPGSLSGVIGAAPLF</sequence>
<accession>A0ABY4SI68</accession>
<keyword evidence="2" id="KW-1185">Reference proteome</keyword>
<dbReference type="EMBL" id="CP097649">
    <property type="protein sequence ID" value="URI14697.1"/>
    <property type="molecule type" value="Genomic_DNA"/>
</dbReference>
<gene>
    <name evidence="1" type="ORF">M8231_12880</name>
</gene>
<evidence type="ECO:0000313" key="2">
    <source>
        <dbReference type="Proteomes" id="UP001055429"/>
    </source>
</evidence>
<name>A0ABY4SI68_9CAUL</name>
<dbReference type="RefSeq" id="WP_250201636.1">
    <property type="nucleotide sequence ID" value="NZ_CP097649.1"/>
</dbReference>
<proteinExistence type="predicted"/>